<feature type="region of interest" description="Disordered" evidence="2">
    <location>
        <begin position="231"/>
        <end position="252"/>
    </location>
</feature>
<dbReference type="EMBL" id="UYRR01002870">
    <property type="protein sequence ID" value="VDK19744.1"/>
    <property type="molecule type" value="Genomic_DNA"/>
</dbReference>
<sequence length="390" mass="43731">MAEQQRRLIDANQREIEQRELRPERVENAAARLAALRNEVLREEREMARLNAIQREARETFARRLAAEKQLHEMQNTYTSQEDQLRTAASRIDSLKSQVNIGMCCSTTIFETYPYKIHYKFCIYYRLTAMIEITELDLLYRRRMSAVNAARAQQNRFNSQTNSLNRPIKKDNSSRISSGSFGEAAAPSRPQASVEPFQITRPTVVVTKPSDEKRTVNTSVVVVPPPPLPVPPTPQSLSSLSSLKTGTNVISPPSKDLTDRVVFRKPLLNEQLVATNRDESPSPPKDPYPSLTCAPPVERPVLFVQKSEANLSTSVPVASVKNMSALRSSSANVGQQQLSPQQILSTPSAIPSMTSAQSQQQHSRRSTNMHNLWNEAKILDQEALLNANDK</sequence>
<evidence type="ECO:0000256" key="1">
    <source>
        <dbReference type="SAM" id="Coils"/>
    </source>
</evidence>
<feature type="region of interest" description="Disordered" evidence="2">
    <location>
        <begin position="162"/>
        <end position="192"/>
    </location>
</feature>
<feature type="coiled-coil region" evidence="1">
    <location>
        <begin position="2"/>
        <end position="98"/>
    </location>
</feature>
<evidence type="ECO:0000256" key="2">
    <source>
        <dbReference type="SAM" id="MobiDB-lite"/>
    </source>
</evidence>
<dbReference type="AlphaFoldDB" id="A0A0M3J482"/>
<evidence type="ECO:0000313" key="3">
    <source>
        <dbReference type="EMBL" id="VDK19744.1"/>
    </source>
</evidence>
<proteinExistence type="predicted"/>
<accession>A0A0M3J482</accession>
<gene>
    <name evidence="3" type="ORF">ASIM_LOCUS2215</name>
</gene>
<dbReference type="WBParaSite" id="ASIM_0000235001-mRNA-1">
    <property type="protein sequence ID" value="ASIM_0000235001-mRNA-1"/>
    <property type="gene ID" value="ASIM_0000235001"/>
</dbReference>
<organism evidence="5">
    <name type="scientific">Anisakis simplex</name>
    <name type="common">Herring worm</name>
    <dbReference type="NCBI Taxonomy" id="6269"/>
    <lineage>
        <taxon>Eukaryota</taxon>
        <taxon>Metazoa</taxon>
        <taxon>Ecdysozoa</taxon>
        <taxon>Nematoda</taxon>
        <taxon>Chromadorea</taxon>
        <taxon>Rhabditida</taxon>
        <taxon>Spirurina</taxon>
        <taxon>Ascaridomorpha</taxon>
        <taxon>Ascaridoidea</taxon>
        <taxon>Anisakidae</taxon>
        <taxon>Anisakis</taxon>
        <taxon>Anisakis simplex complex</taxon>
    </lineage>
</organism>
<dbReference type="Proteomes" id="UP000267096">
    <property type="component" value="Unassembled WGS sequence"/>
</dbReference>
<reference evidence="3 4" key="2">
    <citation type="submission" date="2018-11" db="EMBL/GenBank/DDBJ databases">
        <authorList>
            <consortium name="Pathogen Informatics"/>
        </authorList>
    </citation>
    <scope>NUCLEOTIDE SEQUENCE [LARGE SCALE GENOMIC DNA]</scope>
</reference>
<protein>
    <submittedName>
        <fullName evidence="3 5">Uncharacterized protein</fullName>
    </submittedName>
</protein>
<keyword evidence="1" id="KW-0175">Coiled coil</keyword>
<dbReference type="OrthoDB" id="10038642at2759"/>
<name>A0A0M3J482_ANISI</name>
<evidence type="ECO:0000313" key="4">
    <source>
        <dbReference type="Proteomes" id="UP000267096"/>
    </source>
</evidence>
<feature type="region of interest" description="Disordered" evidence="2">
    <location>
        <begin position="272"/>
        <end position="291"/>
    </location>
</feature>
<keyword evidence="4" id="KW-1185">Reference proteome</keyword>
<reference evidence="5" key="1">
    <citation type="submission" date="2017-02" db="UniProtKB">
        <authorList>
            <consortium name="WormBaseParasite"/>
        </authorList>
    </citation>
    <scope>IDENTIFICATION</scope>
</reference>
<evidence type="ECO:0000313" key="5">
    <source>
        <dbReference type="WBParaSite" id="ASIM_0000235001-mRNA-1"/>
    </source>
</evidence>